<feature type="domain" description="BTB" evidence="1">
    <location>
        <begin position="22"/>
        <end position="91"/>
    </location>
</feature>
<evidence type="ECO:0000259" key="1">
    <source>
        <dbReference type="PROSITE" id="PS50097"/>
    </source>
</evidence>
<name>N1PQP5_DOTSN</name>
<dbReference type="InterPro" id="IPR011333">
    <property type="entry name" value="SKP1/BTB/POZ_sf"/>
</dbReference>
<evidence type="ECO:0000313" key="2">
    <source>
        <dbReference type="EMBL" id="EME45268.1"/>
    </source>
</evidence>
<organism evidence="2 3">
    <name type="scientific">Dothistroma septosporum (strain NZE10 / CBS 128990)</name>
    <name type="common">Red band needle blight fungus</name>
    <name type="synonym">Mycosphaerella pini</name>
    <dbReference type="NCBI Taxonomy" id="675120"/>
    <lineage>
        <taxon>Eukaryota</taxon>
        <taxon>Fungi</taxon>
        <taxon>Dikarya</taxon>
        <taxon>Ascomycota</taxon>
        <taxon>Pezizomycotina</taxon>
        <taxon>Dothideomycetes</taxon>
        <taxon>Dothideomycetidae</taxon>
        <taxon>Mycosphaerellales</taxon>
        <taxon>Mycosphaerellaceae</taxon>
        <taxon>Dothistroma</taxon>
    </lineage>
</organism>
<sequence>MTTKGDHIPSTQDISHNVDEHYDLAVRLSVGKGPKAKLFDIHRGVLQFYSGYFRTAIKNIDDGKFAEGANGVIALTEEDLQTFTLFKRWLYAPQRHMLVPQDRNKPEYQHLDYDALSNLWCFAAQRIIPMLQNRAVDLIIAKTAKGSKMSTSTVRYIFTQTGIDSPLRRLTVFYEAHYKCLEMGDDLKRKEITDATWFGEFCKEIAIERYTGSAVDTSRYANSGSWSRCPYHVHEEGAQCDSRGWGIY</sequence>
<dbReference type="InterPro" id="IPR000210">
    <property type="entry name" value="BTB/POZ_dom"/>
</dbReference>
<dbReference type="OrthoDB" id="194443at2759"/>
<proteinExistence type="predicted"/>
<dbReference type="STRING" id="675120.N1PQP5"/>
<dbReference type="PROSITE" id="PS50097">
    <property type="entry name" value="BTB"/>
    <property type="match status" value="1"/>
</dbReference>
<dbReference type="Proteomes" id="UP000016933">
    <property type="component" value="Unassembled WGS sequence"/>
</dbReference>
<dbReference type="PANTHER" id="PTHR47843">
    <property type="entry name" value="BTB DOMAIN-CONTAINING PROTEIN-RELATED"/>
    <property type="match status" value="1"/>
</dbReference>
<dbReference type="EMBL" id="KB446538">
    <property type="protein sequence ID" value="EME45268.1"/>
    <property type="molecule type" value="Genomic_DNA"/>
</dbReference>
<keyword evidence="3" id="KW-1185">Reference proteome</keyword>
<dbReference type="Gene3D" id="3.30.710.10">
    <property type="entry name" value="Potassium Channel Kv1.1, Chain A"/>
    <property type="match status" value="1"/>
</dbReference>
<dbReference type="AlphaFoldDB" id="N1PQP5"/>
<accession>N1PQP5</accession>
<reference evidence="3" key="1">
    <citation type="journal article" date="2012" name="PLoS Genet.">
        <title>The genomes of the fungal plant pathogens Cladosporium fulvum and Dothistroma septosporum reveal adaptation to different hosts and lifestyles but also signatures of common ancestry.</title>
        <authorList>
            <person name="de Wit P.J.G.M."/>
            <person name="van der Burgt A."/>
            <person name="Oekmen B."/>
            <person name="Stergiopoulos I."/>
            <person name="Abd-Elsalam K.A."/>
            <person name="Aerts A.L."/>
            <person name="Bahkali A.H."/>
            <person name="Beenen H.G."/>
            <person name="Chettri P."/>
            <person name="Cox M.P."/>
            <person name="Datema E."/>
            <person name="de Vries R.P."/>
            <person name="Dhillon B."/>
            <person name="Ganley A.R."/>
            <person name="Griffiths S.A."/>
            <person name="Guo Y."/>
            <person name="Hamelin R.C."/>
            <person name="Henrissat B."/>
            <person name="Kabir M.S."/>
            <person name="Jashni M.K."/>
            <person name="Kema G."/>
            <person name="Klaubauf S."/>
            <person name="Lapidus A."/>
            <person name="Levasseur A."/>
            <person name="Lindquist E."/>
            <person name="Mehrabi R."/>
            <person name="Ohm R.A."/>
            <person name="Owen T.J."/>
            <person name="Salamov A."/>
            <person name="Schwelm A."/>
            <person name="Schijlen E."/>
            <person name="Sun H."/>
            <person name="van den Burg H.A."/>
            <person name="van Ham R.C.H.J."/>
            <person name="Zhang S."/>
            <person name="Goodwin S.B."/>
            <person name="Grigoriev I.V."/>
            <person name="Collemare J."/>
            <person name="Bradshaw R.E."/>
        </authorList>
    </citation>
    <scope>NUCLEOTIDE SEQUENCE [LARGE SCALE GENOMIC DNA]</scope>
    <source>
        <strain evidence="3">NZE10 / CBS 128990</strain>
    </source>
</reference>
<protein>
    <recommendedName>
        <fullName evidence="1">BTB domain-containing protein</fullName>
    </recommendedName>
</protein>
<dbReference type="eggNOG" id="ENOG502T17B">
    <property type="taxonomic scope" value="Eukaryota"/>
</dbReference>
<dbReference type="PANTHER" id="PTHR47843:SF2">
    <property type="entry name" value="BTB DOMAIN-CONTAINING PROTEIN"/>
    <property type="match status" value="1"/>
</dbReference>
<dbReference type="HOGENOM" id="CLU_068279_5_2_1"/>
<evidence type="ECO:0000313" key="3">
    <source>
        <dbReference type="Proteomes" id="UP000016933"/>
    </source>
</evidence>
<reference evidence="2 3" key="2">
    <citation type="journal article" date="2012" name="PLoS Pathog.">
        <title>Diverse lifestyles and strategies of plant pathogenesis encoded in the genomes of eighteen Dothideomycetes fungi.</title>
        <authorList>
            <person name="Ohm R.A."/>
            <person name="Feau N."/>
            <person name="Henrissat B."/>
            <person name="Schoch C.L."/>
            <person name="Horwitz B.A."/>
            <person name="Barry K.W."/>
            <person name="Condon B.J."/>
            <person name="Copeland A.C."/>
            <person name="Dhillon B."/>
            <person name="Glaser F."/>
            <person name="Hesse C.N."/>
            <person name="Kosti I."/>
            <person name="LaButti K."/>
            <person name="Lindquist E.A."/>
            <person name="Lucas S."/>
            <person name="Salamov A.A."/>
            <person name="Bradshaw R.E."/>
            <person name="Ciuffetti L."/>
            <person name="Hamelin R.C."/>
            <person name="Kema G.H.J."/>
            <person name="Lawrence C."/>
            <person name="Scott J.A."/>
            <person name="Spatafora J.W."/>
            <person name="Turgeon B.G."/>
            <person name="de Wit P.J.G.M."/>
            <person name="Zhong S."/>
            <person name="Goodwin S.B."/>
            <person name="Grigoriev I.V."/>
        </authorList>
    </citation>
    <scope>NUCLEOTIDE SEQUENCE [LARGE SCALE GENOMIC DNA]</scope>
    <source>
        <strain evidence="3">NZE10 / CBS 128990</strain>
    </source>
</reference>
<gene>
    <name evidence="2" type="ORF">DOTSEDRAFT_71092</name>
</gene>
<dbReference type="OMA" id="TQDISHN"/>